<evidence type="ECO:0000313" key="1">
    <source>
        <dbReference type="EMBL" id="GKU90257.1"/>
    </source>
</evidence>
<sequence length="43" mass="4966">MWSLTGFHEKYFVSLDLLNIYVADGWIQKLNLPVVETPKGTLQ</sequence>
<comment type="caution">
    <text evidence="1">The sequence shown here is derived from an EMBL/GenBank/DDBJ whole genome shotgun (WGS) entry which is preliminary data.</text>
</comment>
<keyword evidence="2" id="KW-1185">Reference proteome</keyword>
<accession>A0AAV5HX08</accession>
<dbReference type="EMBL" id="BPVZ01000004">
    <property type="protein sequence ID" value="GKU90257.1"/>
    <property type="molecule type" value="Genomic_DNA"/>
</dbReference>
<organism evidence="1 2">
    <name type="scientific">Rubroshorea leprosula</name>
    <dbReference type="NCBI Taxonomy" id="152421"/>
    <lineage>
        <taxon>Eukaryota</taxon>
        <taxon>Viridiplantae</taxon>
        <taxon>Streptophyta</taxon>
        <taxon>Embryophyta</taxon>
        <taxon>Tracheophyta</taxon>
        <taxon>Spermatophyta</taxon>
        <taxon>Magnoliopsida</taxon>
        <taxon>eudicotyledons</taxon>
        <taxon>Gunneridae</taxon>
        <taxon>Pentapetalae</taxon>
        <taxon>rosids</taxon>
        <taxon>malvids</taxon>
        <taxon>Malvales</taxon>
        <taxon>Dipterocarpaceae</taxon>
        <taxon>Rubroshorea</taxon>
    </lineage>
</organism>
<reference evidence="1 2" key="1">
    <citation type="journal article" date="2021" name="Commun. Biol.">
        <title>The genome of Shorea leprosula (Dipterocarpaceae) highlights the ecological relevance of drought in aseasonal tropical rainforests.</title>
        <authorList>
            <person name="Ng K.K.S."/>
            <person name="Kobayashi M.J."/>
            <person name="Fawcett J.A."/>
            <person name="Hatakeyama M."/>
            <person name="Paape T."/>
            <person name="Ng C.H."/>
            <person name="Ang C.C."/>
            <person name="Tnah L.H."/>
            <person name="Lee C.T."/>
            <person name="Nishiyama T."/>
            <person name="Sese J."/>
            <person name="O'Brien M.J."/>
            <person name="Copetti D."/>
            <person name="Mohd Noor M.I."/>
            <person name="Ong R.C."/>
            <person name="Putra M."/>
            <person name="Sireger I.Z."/>
            <person name="Indrioko S."/>
            <person name="Kosugi Y."/>
            <person name="Izuno A."/>
            <person name="Isagi Y."/>
            <person name="Lee S.L."/>
            <person name="Shimizu K.K."/>
        </authorList>
    </citation>
    <scope>NUCLEOTIDE SEQUENCE [LARGE SCALE GENOMIC DNA]</scope>
    <source>
        <strain evidence="1">214</strain>
    </source>
</reference>
<evidence type="ECO:0000313" key="2">
    <source>
        <dbReference type="Proteomes" id="UP001054252"/>
    </source>
</evidence>
<gene>
    <name evidence="1" type="ORF">SLEP1_g4266</name>
</gene>
<dbReference type="AlphaFoldDB" id="A0AAV5HX08"/>
<protein>
    <submittedName>
        <fullName evidence="1">Uncharacterized protein</fullName>
    </submittedName>
</protein>
<proteinExistence type="predicted"/>
<name>A0AAV5HX08_9ROSI</name>
<dbReference type="Proteomes" id="UP001054252">
    <property type="component" value="Unassembled WGS sequence"/>
</dbReference>